<dbReference type="Gene3D" id="1.10.510.10">
    <property type="entry name" value="Transferase(Phosphotransferase) domain 1"/>
    <property type="match status" value="1"/>
</dbReference>
<feature type="compositionally biased region" description="Basic and acidic residues" evidence="6">
    <location>
        <begin position="703"/>
        <end position="712"/>
    </location>
</feature>
<evidence type="ECO:0000256" key="6">
    <source>
        <dbReference type="SAM" id="MobiDB-lite"/>
    </source>
</evidence>
<dbReference type="PANTHER" id="PTHR24056">
    <property type="entry name" value="CELL DIVISION PROTEIN KINASE"/>
    <property type="match status" value="1"/>
</dbReference>
<feature type="domain" description="Protein kinase" evidence="7">
    <location>
        <begin position="1"/>
        <end position="232"/>
    </location>
</feature>
<dbReference type="GO" id="GO:0045773">
    <property type="term" value="P:positive regulation of axon extension"/>
    <property type="evidence" value="ECO:0007669"/>
    <property type="project" value="TreeGrafter"/>
</dbReference>
<name>A0A8C4MYX6_EQUAS</name>
<dbReference type="GO" id="GO:0032839">
    <property type="term" value="C:dendrite cytoplasm"/>
    <property type="evidence" value="ECO:0007669"/>
    <property type="project" value="TreeGrafter"/>
</dbReference>
<evidence type="ECO:0000256" key="3">
    <source>
        <dbReference type="ARBA" id="ARBA00022741"/>
    </source>
</evidence>
<feature type="compositionally biased region" description="Polar residues" evidence="6">
    <location>
        <begin position="317"/>
        <end position="337"/>
    </location>
</feature>
<feature type="compositionally biased region" description="Basic and acidic residues" evidence="6">
    <location>
        <begin position="614"/>
        <end position="639"/>
    </location>
</feature>
<feature type="compositionally biased region" description="Basic and acidic residues" evidence="6">
    <location>
        <begin position="342"/>
        <end position="352"/>
    </location>
</feature>
<protein>
    <submittedName>
        <fullName evidence="8">Cyclin dependent kinase like 5</fullName>
    </submittedName>
</protein>
<feature type="compositionally biased region" description="Basic and acidic residues" evidence="6">
    <location>
        <begin position="751"/>
        <end position="761"/>
    </location>
</feature>
<keyword evidence="3" id="KW-0547">Nucleotide-binding</keyword>
<feature type="region of interest" description="Disordered" evidence="6">
    <location>
        <begin position="317"/>
        <end position="504"/>
    </location>
</feature>
<dbReference type="GO" id="GO:0005524">
    <property type="term" value="F:ATP binding"/>
    <property type="evidence" value="ECO:0007669"/>
    <property type="project" value="UniProtKB-KW"/>
</dbReference>
<feature type="compositionally biased region" description="Polar residues" evidence="6">
    <location>
        <begin position="672"/>
        <end position="682"/>
    </location>
</feature>
<keyword evidence="4" id="KW-0418">Kinase</keyword>
<dbReference type="InterPro" id="IPR011009">
    <property type="entry name" value="Kinase-like_dom_sf"/>
</dbReference>
<evidence type="ECO:0000259" key="7">
    <source>
        <dbReference type="PROSITE" id="PS50011"/>
    </source>
</evidence>
<feature type="compositionally biased region" description="Polar residues" evidence="6">
    <location>
        <begin position="254"/>
        <end position="270"/>
    </location>
</feature>
<keyword evidence="5" id="KW-0067">ATP-binding</keyword>
<dbReference type="InterPro" id="IPR000719">
    <property type="entry name" value="Prot_kinase_dom"/>
</dbReference>
<dbReference type="InterPro" id="IPR050108">
    <property type="entry name" value="CDK"/>
</dbReference>
<keyword evidence="1" id="KW-0723">Serine/threonine-protein kinase</keyword>
<dbReference type="GO" id="GO:0005634">
    <property type="term" value="C:nucleus"/>
    <property type="evidence" value="ECO:0007669"/>
    <property type="project" value="TreeGrafter"/>
</dbReference>
<organism evidence="8">
    <name type="scientific">Equus asinus asinus</name>
    <dbReference type="NCBI Taxonomy" id="83772"/>
    <lineage>
        <taxon>Eukaryota</taxon>
        <taxon>Metazoa</taxon>
        <taxon>Chordata</taxon>
        <taxon>Craniata</taxon>
        <taxon>Vertebrata</taxon>
        <taxon>Euteleostomi</taxon>
        <taxon>Mammalia</taxon>
        <taxon>Eutheria</taxon>
        <taxon>Laurasiatheria</taxon>
        <taxon>Perissodactyla</taxon>
        <taxon>Equidae</taxon>
        <taxon>Equus</taxon>
    </lineage>
</organism>
<dbReference type="Gene3D" id="3.30.200.20">
    <property type="entry name" value="Phosphorylase Kinase, domain 1"/>
    <property type="match status" value="1"/>
</dbReference>
<dbReference type="GO" id="GO:0050773">
    <property type="term" value="P:regulation of dendrite development"/>
    <property type="evidence" value="ECO:0007669"/>
    <property type="project" value="TreeGrafter"/>
</dbReference>
<proteinExistence type="predicted"/>
<feature type="region of interest" description="Disordered" evidence="6">
    <location>
        <begin position="235"/>
        <end position="284"/>
    </location>
</feature>
<evidence type="ECO:0000256" key="1">
    <source>
        <dbReference type="ARBA" id="ARBA00022527"/>
    </source>
</evidence>
<feature type="region of interest" description="Disordered" evidence="6">
    <location>
        <begin position="781"/>
        <end position="838"/>
    </location>
</feature>
<feature type="compositionally biased region" description="Polar residues" evidence="6">
    <location>
        <begin position="369"/>
        <end position="397"/>
    </location>
</feature>
<dbReference type="AlphaFoldDB" id="A0A8C4MYX6"/>
<evidence type="ECO:0000256" key="5">
    <source>
        <dbReference type="ARBA" id="ARBA00022840"/>
    </source>
</evidence>
<keyword evidence="2" id="KW-0808">Transferase</keyword>
<feature type="compositionally biased region" description="Polar residues" evidence="6">
    <location>
        <begin position="429"/>
        <end position="483"/>
    </location>
</feature>
<dbReference type="SUPFAM" id="SSF56112">
    <property type="entry name" value="Protein kinase-like (PK-like)"/>
    <property type="match status" value="1"/>
</dbReference>
<reference evidence="8" key="1">
    <citation type="submission" date="2023-03" db="UniProtKB">
        <authorList>
            <consortium name="Ensembl"/>
        </authorList>
    </citation>
    <scope>IDENTIFICATION</scope>
</reference>
<feature type="compositionally biased region" description="Polar residues" evidence="6">
    <location>
        <begin position="408"/>
        <end position="417"/>
    </location>
</feature>
<dbReference type="GO" id="GO:0004674">
    <property type="term" value="F:protein serine/threonine kinase activity"/>
    <property type="evidence" value="ECO:0007669"/>
    <property type="project" value="UniProtKB-KW"/>
</dbReference>
<accession>A0A8C4MYX6</accession>
<evidence type="ECO:0000256" key="4">
    <source>
        <dbReference type="ARBA" id="ARBA00022777"/>
    </source>
</evidence>
<gene>
    <name evidence="8" type="primary">CDKL5</name>
</gene>
<sequence>QTDTEMKLACFGLVVWARLVRKNEEVKETTLRELKMLRTLKQENIVELKEAFRRRGKLYLVYEYVEKNMLELLEEMPNGVPPEKVKSYIYQLIKAIHWCHKNDIVHRGFARNLSEGNNANYTEYVATRWYRSPELLLGAPYGKSVDMWSVVTSSHQLPSSTLTAHAHKHPSPCADISVMLFLQFPAVNHPQSLERRYLGILNSVLLDLMKNLLKLDPADRYLTEQCLNHPTFQTQRLLDRSPSRSAKRKPYHVESSTLSNRNQASKSAALQSHHRSNSKDIQNLSVGLPRADEGLPANESFLNGNLAGATLSPMHTKTYQASSQPGSTSKDLTNNNMPHLLSPKEAKSKTEFDFNIDPKPSEGPGTKYLKSSSRSQQNRHSFMESSQSKAGTLQPSEKQSRHSYIDTIPQSSRSPSYRTKAKSHGALSDSKSVSNLSEARAQITESNTSRYFPSSCLDLNSPTSPTPTRHSDTRTLLSPSGRNNRSEGTLDSRRTTTRHSKTMEELKLPEHMDSSHSHSLSAPHESFSYGLGYTSPFSSQQRPHRHSMYVTRDKVRAKGLDGSLSVGQGMAARANSLQLLSPQPGEQLPPEMTVARSSVKESSREGPSSFHTRQKSEGGSYHDPHSDDGTAPKENRHLYNDPVPRRVGSFYRGKPENTSYNEGQMSILRVSSLPSESGSGTNHSKRQPAFDPWKSPENISHSEQLKEKEKQGFFRSMKKKKKKSQTVPNSDGPDLLTLQKAIHSASTPSSRPKEWRPEKISDLQTQSQPLKSLRKLLHLSSTSNHPASSDPRFQPLAAQQTKNSFSEIRIHPLSQASGGSSNIRQEPTPKGRPALQLPGQMDPGWHVSSSSATILESLESCCSFPLSWAC</sequence>
<feature type="compositionally biased region" description="Polar residues" evidence="6">
    <location>
        <begin position="797"/>
        <end position="806"/>
    </location>
</feature>
<dbReference type="PANTHER" id="PTHR24056:SF111">
    <property type="entry name" value="CYCLIN-DEPENDENT KINASE-LIKE 5"/>
    <property type="match status" value="1"/>
</dbReference>
<dbReference type="Ensembl" id="ENSEAST00005035890.1">
    <property type="protein sequence ID" value="ENSEASP00005032931.1"/>
    <property type="gene ID" value="ENSEASG00005022515.1"/>
</dbReference>
<dbReference type="PROSITE" id="PS50011">
    <property type="entry name" value="PROTEIN_KINASE_DOM"/>
    <property type="match status" value="1"/>
</dbReference>
<dbReference type="Pfam" id="PF00069">
    <property type="entry name" value="Pkinase"/>
    <property type="match status" value="2"/>
</dbReference>
<dbReference type="SMART" id="SM00220">
    <property type="entry name" value="S_TKc"/>
    <property type="match status" value="1"/>
</dbReference>
<evidence type="ECO:0000256" key="2">
    <source>
        <dbReference type="ARBA" id="ARBA00022679"/>
    </source>
</evidence>
<feature type="region of interest" description="Disordered" evidence="6">
    <location>
        <begin position="580"/>
        <end position="768"/>
    </location>
</feature>
<feature type="compositionally biased region" description="Polar residues" evidence="6">
    <location>
        <begin position="814"/>
        <end position="825"/>
    </location>
</feature>
<evidence type="ECO:0000313" key="8">
    <source>
        <dbReference type="Ensembl" id="ENSEASP00005032931.1"/>
    </source>
</evidence>
<feature type="compositionally biased region" description="Basic and acidic residues" evidence="6">
    <location>
        <begin position="484"/>
        <end position="494"/>
    </location>
</feature>